<dbReference type="Gene3D" id="1.10.238.10">
    <property type="entry name" value="EF-hand"/>
    <property type="match status" value="1"/>
</dbReference>
<reference evidence="3 4" key="1">
    <citation type="submission" date="2023-05" db="EMBL/GenBank/DDBJ databases">
        <title>A 100% complete, gapless, phased diploid assembly of the Scenedesmus obliquus UTEX 3031 genome.</title>
        <authorList>
            <person name="Biondi T.C."/>
            <person name="Hanschen E.R."/>
            <person name="Kwon T."/>
            <person name="Eng W."/>
            <person name="Kruse C.P.S."/>
            <person name="Koehler S.I."/>
            <person name="Kunde Y."/>
            <person name="Gleasner C.D."/>
            <person name="You Mak K.T."/>
            <person name="Polle J."/>
            <person name="Hovde B.T."/>
            <person name="Starkenburg S.R."/>
        </authorList>
    </citation>
    <scope>NUCLEOTIDE SEQUENCE [LARGE SCALE GENOMIC DNA]</scope>
    <source>
        <strain evidence="3 4">DOE0152z</strain>
    </source>
</reference>
<sequence>MGCDAARAAAQPQQLADLLREEFGFVDSDKDGLISKSELQSLVKNVSTEANLPLVDGDQLDFSMKLFDLNQDGKLTTEELLRALVLDGAVAEDAVDADVYNVFDRNANGTIEQEEFRAGLGDVGSNGDAAKDFVYGRVDRLSDSGGHLNSSAFGNALVLMRAVLLGY</sequence>
<evidence type="ECO:0000313" key="4">
    <source>
        <dbReference type="Proteomes" id="UP001244341"/>
    </source>
</evidence>
<dbReference type="SUPFAM" id="SSF47473">
    <property type="entry name" value="EF-hand"/>
    <property type="match status" value="1"/>
</dbReference>
<accession>A0ABY8U259</accession>
<proteinExistence type="predicted"/>
<keyword evidence="1" id="KW-0106">Calcium</keyword>
<organism evidence="3 4">
    <name type="scientific">Tetradesmus obliquus</name>
    <name type="common">Green alga</name>
    <name type="synonym">Acutodesmus obliquus</name>
    <dbReference type="NCBI Taxonomy" id="3088"/>
    <lineage>
        <taxon>Eukaryota</taxon>
        <taxon>Viridiplantae</taxon>
        <taxon>Chlorophyta</taxon>
        <taxon>core chlorophytes</taxon>
        <taxon>Chlorophyceae</taxon>
        <taxon>CS clade</taxon>
        <taxon>Sphaeropleales</taxon>
        <taxon>Scenedesmaceae</taxon>
        <taxon>Tetradesmus</taxon>
    </lineage>
</organism>
<evidence type="ECO:0000256" key="1">
    <source>
        <dbReference type="ARBA" id="ARBA00022837"/>
    </source>
</evidence>
<dbReference type="EMBL" id="CP126213">
    <property type="protein sequence ID" value="WIA15538.1"/>
    <property type="molecule type" value="Genomic_DNA"/>
</dbReference>
<keyword evidence="4" id="KW-1185">Reference proteome</keyword>
<dbReference type="PROSITE" id="PS50222">
    <property type="entry name" value="EF_HAND_2"/>
    <property type="match status" value="3"/>
</dbReference>
<evidence type="ECO:0000313" key="3">
    <source>
        <dbReference type="EMBL" id="WIA15538.1"/>
    </source>
</evidence>
<evidence type="ECO:0000259" key="2">
    <source>
        <dbReference type="PROSITE" id="PS50222"/>
    </source>
</evidence>
<protein>
    <recommendedName>
        <fullName evidence="2">EF-hand domain-containing protein</fullName>
    </recommendedName>
</protein>
<dbReference type="PROSITE" id="PS00018">
    <property type="entry name" value="EF_HAND_1"/>
    <property type="match status" value="3"/>
</dbReference>
<dbReference type="SMART" id="SM00054">
    <property type="entry name" value="EFh"/>
    <property type="match status" value="3"/>
</dbReference>
<feature type="domain" description="EF-hand" evidence="2">
    <location>
        <begin position="55"/>
        <end position="90"/>
    </location>
</feature>
<dbReference type="Pfam" id="PF13202">
    <property type="entry name" value="EF-hand_5"/>
    <property type="match status" value="1"/>
</dbReference>
<gene>
    <name evidence="3" type="ORF">OEZ85_002172</name>
</gene>
<dbReference type="InterPro" id="IPR018247">
    <property type="entry name" value="EF_Hand_1_Ca_BS"/>
</dbReference>
<feature type="domain" description="EF-hand" evidence="2">
    <location>
        <begin position="14"/>
        <end position="49"/>
    </location>
</feature>
<dbReference type="Pfam" id="PF13499">
    <property type="entry name" value="EF-hand_7"/>
    <property type="match status" value="1"/>
</dbReference>
<dbReference type="Proteomes" id="UP001244341">
    <property type="component" value="Chromosome 6b"/>
</dbReference>
<feature type="domain" description="EF-hand" evidence="2">
    <location>
        <begin position="91"/>
        <end position="126"/>
    </location>
</feature>
<dbReference type="InterPro" id="IPR002048">
    <property type="entry name" value="EF_hand_dom"/>
</dbReference>
<dbReference type="InterPro" id="IPR011992">
    <property type="entry name" value="EF-hand-dom_pair"/>
</dbReference>
<name>A0ABY8U259_TETOB</name>